<feature type="transmembrane region" description="Helical" evidence="6">
    <location>
        <begin position="77"/>
        <end position="101"/>
    </location>
</feature>
<evidence type="ECO:0000256" key="6">
    <source>
        <dbReference type="SAM" id="Phobius"/>
    </source>
</evidence>
<dbReference type="EMBL" id="CAJNRE010013207">
    <property type="protein sequence ID" value="CAF2117277.1"/>
    <property type="molecule type" value="Genomic_DNA"/>
</dbReference>
<feature type="domain" description="Major facilitator superfamily (MFS) profile" evidence="7">
    <location>
        <begin position="76"/>
        <end position="482"/>
    </location>
</feature>
<dbReference type="InterPro" id="IPR051068">
    <property type="entry name" value="MFS_Domain-Containing_Protein"/>
</dbReference>
<dbReference type="AlphaFoldDB" id="A0A815TSR3"/>
<evidence type="ECO:0000256" key="3">
    <source>
        <dbReference type="ARBA" id="ARBA00022989"/>
    </source>
</evidence>
<feature type="compositionally biased region" description="Polar residues" evidence="5">
    <location>
        <begin position="1"/>
        <end position="18"/>
    </location>
</feature>
<dbReference type="GO" id="GO:0016020">
    <property type="term" value="C:membrane"/>
    <property type="evidence" value="ECO:0007669"/>
    <property type="project" value="UniProtKB-SubCell"/>
</dbReference>
<dbReference type="EMBL" id="CAJOBH010024454">
    <property type="protein sequence ID" value="CAF4241754.1"/>
    <property type="molecule type" value="Genomic_DNA"/>
</dbReference>
<evidence type="ECO:0000313" key="10">
    <source>
        <dbReference type="EMBL" id="CAF2117277.1"/>
    </source>
</evidence>
<dbReference type="InterPro" id="IPR020846">
    <property type="entry name" value="MFS_dom"/>
</dbReference>
<feature type="transmembrane region" description="Helical" evidence="6">
    <location>
        <begin position="113"/>
        <end position="134"/>
    </location>
</feature>
<dbReference type="Proteomes" id="UP000663855">
    <property type="component" value="Unassembled WGS sequence"/>
</dbReference>
<evidence type="ECO:0000256" key="1">
    <source>
        <dbReference type="ARBA" id="ARBA00004141"/>
    </source>
</evidence>
<evidence type="ECO:0000313" key="12">
    <source>
        <dbReference type="EMBL" id="CAF4241754.1"/>
    </source>
</evidence>
<evidence type="ECO:0000313" key="8">
    <source>
        <dbReference type="EMBL" id="CAF1366118.1"/>
    </source>
</evidence>
<evidence type="ECO:0000313" key="11">
    <source>
        <dbReference type="EMBL" id="CAF4161166.1"/>
    </source>
</evidence>
<dbReference type="PROSITE" id="PS50850">
    <property type="entry name" value="MFS"/>
    <property type="match status" value="1"/>
</dbReference>
<dbReference type="InterPro" id="IPR011701">
    <property type="entry name" value="MFS"/>
</dbReference>
<accession>A0A815TSR3</accession>
<dbReference type="PANTHER" id="PTHR23510">
    <property type="entry name" value="INNER MEMBRANE TRANSPORT PROTEIN YAJR"/>
    <property type="match status" value="1"/>
</dbReference>
<dbReference type="GO" id="GO:0022857">
    <property type="term" value="F:transmembrane transporter activity"/>
    <property type="evidence" value="ECO:0007669"/>
    <property type="project" value="InterPro"/>
</dbReference>
<dbReference type="InterPro" id="IPR036259">
    <property type="entry name" value="MFS_trans_sf"/>
</dbReference>
<evidence type="ECO:0000313" key="9">
    <source>
        <dbReference type="EMBL" id="CAF1507015.1"/>
    </source>
</evidence>
<dbReference type="Gene3D" id="1.20.1250.20">
    <property type="entry name" value="MFS general substrate transporter like domains"/>
    <property type="match status" value="1"/>
</dbReference>
<dbReference type="EMBL" id="CAJOBJ010011672">
    <property type="protein sequence ID" value="CAF4161166.1"/>
    <property type="molecule type" value="Genomic_DNA"/>
</dbReference>
<evidence type="ECO:0000256" key="5">
    <source>
        <dbReference type="SAM" id="MobiDB-lite"/>
    </source>
</evidence>
<evidence type="ECO:0000256" key="2">
    <source>
        <dbReference type="ARBA" id="ARBA00022692"/>
    </source>
</evidence>
<feature type="transmembrane region" description="Helical" evidence="6">
    <location>
        <begin position="245"/>
        <end position="266"/>
    </location>
</feature>
<feature type="transmembrane region" description="Helical" evidence="6">
    <location>
        <begin position="366"/>
        <end position="388"/>
    </location>
</feature>
<organism evidence="9 13">
    <name type="scientific">Rotaria magnacalcarata</name>
    <dbReference type="NCBI Taxonomy" id="392030"/>
    <lineage>
        <taxon>Eukaryota</taxon>
        <taxon>Metazoa</taxon>
        <taxon>Spiralia</taxon>
        <taxon>Gnathifera</taxon>
        <taxon>Rotifera</taxon>
        <taxon>Eurotatoria</taxon>
        <taxon>Bdelloidea</taxon>
        <taxon>Philodinida</taxon>
        <taxon>Philodinidae</taxon>
        <taxon>Rotaria</taxon>
    </lineage>
</organism>
<keyword evidence="3 6" id="KW-1133">Transmembrane helix</keyword>
<feature type="transmembrane region" description="Helical" evidence="6">
    <location>
        <begin position="171"/>
        <end position="191"/>
    </location>
</feature>
<evidence type="ECO:0000256" key="4">
    <source>
        <dbReference type="ARBA" id="ARBA00023136"/>
    </source>
</evidence>
<sequence length="503" mass="54706">MSINDVNSPQSTLQSPSGNLLAKDNDAPSKERRSPSPPYSIPMKSNDKNPPTPNDSPRSSDTSVSTSVQRRQRLSTLLIIGVVSFLTGVDYAIILPTAWGYLKTFTDLKADGIIMGVLLSGFALSGAIAGLIFGHLSDVGVSLKKLVLIGVGFKIIGNILYFIGISFYVVIIARVIAGIGMGLVPPILAEISRRSTSETRTQLLAKILACRQIGLFIGPCFTIAFKSMNFEFAGIRITLHNAPGLFMAILWITIWILTVFFFFDVAKPASAQKKLSDGWNKKALCYAWNTATVTCRKPVAIVLLITCFIAYFNQAALETTITPFSNIQFGWKELEVSIVFAVAGIEITLVYIALHFITKKINDQTILLFAYTLLSIACLIGVLVLPFAKVGSKKYLPIFLLFVGFDILALPLIAVTSTSLFTQQMSYDQQGVGQGIQRVFVNGAAVLGPLFAGALLTETWIMISALFVLGLLATLLIILIYPSFLPPNDDDESSALLPTENKR</sequence>
<name>A0A815TSR3_9BILA</name>
<comment type="subcellular location">
    <subcellularLocation>
        <location evidence="1">Membrane</location>
        <topology evidence="1">Multi-pass membrane protein</topology>
    </subcellularLocation>
</comment>
<feature type="transmembrane region" description="Helical" evidence="6">
    <location>
        <begin position="336"/>
        <end position="354"/>
    </location>
</feature>
<dbReference type="Proteomes" id="UP000663834">
    <property type="component" value="Unassembled WGS sequence"/>
</dbReference>
<feature type="compositionally biased region" description="Low complexity" evidence="5">
    <location>
        <begin position="55"/>
        <end position="68"/>
    </location>
</feature>
<dbReference type="Proteomes" id="UP000681720">
    <property type="component" value="Unassembled WGS sequence"/>
</dbReference>
<feature type="transmembrane region" description="Helical" evidence="6">
    <location>
        <begin position="203"/>
        <end position="225"/>
    </location>
</feature>
<protein>
    <recommendedName>
        <fullName evidence="7">Major facilitator superfamily (MFS) profile domain-containing protein</fullName>
    </recommendedName>
</protein>
<dbReference type="Pfam" id="PF07690">
    <property type="entry name" value="MFS_1"/>
    <property type="match status" value="1"/>
</dbReference>
<keyword evidence="2 6" id="KW-0812">Transmembrane</keyword>
<feature type="transmembrane region" description="Helical" evidence="6">
    <location>
        <begin position="299"/>
        <end position="316"/>
    </location>
</feature>
<feature type="compositionally biased region" description="Basic and acidic residues" evidence="5">
    <location>
        <begin position="23"/>
        <end position="34"/>
    </location>
</feature>
<proteinExistence type="predicted"/>
<gene>
    <name evidence="12" type="ORF">BYL167_LOCUS25194</name>
    <name evidence="9" type="ORF">CJN711_LOCUS27582</name>
    <name evidence="11" type="ORF">GIL414_LOCUS19951</name>
    <name evidence="8" type="ORF">KQP761_LOCUS7983</name>
    <name evidence="10" type="ORF">MBJ925_LOCUS25199</name>
</gene>
<feature type="transmembrane region" description="Helical" evidence="6">
    <location>
        <begin position="146"/>
        <end position="165"/>
    </location>
</feature>
<feature type="transmembrane region" description="Helical" evidence="6">
    <location>
        <begin position="394"/>
        <end position="415"/>
    </location>
</feature>
<dbReference type="Proteomes" id="UP000681967">
    <property type="component" value="Unassembled WGS sequence"/>
</dbReference>
<dbReference type="PANTHER" id="PTHR23510:SF16">
    <property type="entry name" value="MAJOR FACILITATOR SUPERFAMILY (MFS) PROFILE DOMAIN-CONTAINING PROTEIN"/>
    <property type="match status" value="1"/>
</dbReference>
<reference evidence="9" key="1">
    <citation type="submission" date="2021-02" db="EMBL/GenBank/DDBJ databases">
        <authorList>
            <person name="Nowell W R."/>
        </authorList>
    </citation>
    <scope>NUCLEOTIDE SEQUENCE</scope>
</reference>
<feature type="transmembrane region" description="Helical" evidence="6">
    <location>
        <begin position="436"/>
        <end position="454"/>
    </location>
</feature>
<feature type="transmembrane region" description="Helical" evidence="6">
    <location>
        <begin position="460"/>
        <end position="481"/>
    </location>
</feature>
<dbReference type="OrthoDB" id="370281at2759"/>
<evidence type="ECO:0000313" key="13">
    <source>
        <dbReference type="Proteomes" id="UP000663855"/>
    </source>
</evidence>
<dbReference type="Proteomes" id="UP000663824">
    <property type="component" value="Unassembled WGS sequence"/>
</dbReference>
<dbReference type="SUPFAM" id="SSF103473">
    <property type="entry name" value="MFS general substrate transporter"/>
    <property type="match status" value="1"/>
</dbReference>
<dbReference type="EMBL" id="CAJNOW010002879">
    <property type="protein sequence ID" value="CAF1366118.1"/>
    <property type="molecule type" value="Genomic_DNA"/>
</dbReference>
<dbReference type="EMBL" id="CAJNOV010013046">
    <property type="protein sequence ID" value="CAF1507015.1"/>
    <property type="molecule type" value="Genomic_DNA"/>
</dbReference>
<comment type="caution">
    <text evidence="9">The sequence shown here is derived from an EMBL/GenBank/DDBJ whole genome shotgun (WGS) entry which is preliminary data.</text>
</comment>
<feature type="region of interest" description="Disordered" evidence="5">
    <location>
        <begin position="1"/>
        <end position="68"/>
    </location>
</feature>
<keyword evidence="4 6" id="KW-0472">Membrane</keyword>
<evidence type="ECO:0000259" key="7">
    <source>
        <dbReference type="PROSITE" id="PS50850"/>
    </source>
</evidence>